<evidence type="ECO:0000313" key="3">
    <source>
        <dbReference type="Proteomes" id="UP001209755"/>
    </source>
</evidence>
<dbReference type="EMBL" id="JAOQNS010000009">
    <property type="protein sequence ID" value="MCW2308889.1"/>
    <property type="molecule type" value="Genomic_DNA"/>
</dbReference>
<dbReference type="Proteomes" id="UP001209755">
    <property type="component" value="Unassembled WGS sequence"/>
</dbReference>
<evidence type="ECO:0000256" key="1">
    <source>
        <dbReference type="SAM" id="Coils"/>
    </source>
</evidence>
<keyword evidence="1" id="KW-0175">Coiled coil</keyword>
<comment type="caution">
    <text evidence="2">The sequence shown here is derived from an EMBL/GenBank/DDBJ whole genome shotgun (WGS) entry which is preliminary data.</text>
</comment>
<evidence type="ECO:0000313" key="2">
    <source>
        <dbReference type="EMBL" id="MCW2308889.1"/>
    </source>
</evidence>
<dbReference type="RefSeq" id="WP_264602479.1">
    <property type="nucleotide sequence ID" value="NZ_JAOQNS010000009.1"/>
</dbReference>
<gene>
    <name evidence="2" type="ORF">M2319_003238</name>
</gene>
<reference evidence="3" key="1">
    <citation type="submission" date="2023-07" db="EMBL/GenBank/DDBJ databases">
        <title>Genome sequencing of Purple Non-Sulfur Bacteria from various extreme environments.</title>
        <authorList>
            <person name="Mayer M."/>
        </authorList>
    </citation>
    <scope>NUCLEOTIDE SEQUENCE [LARGE SCALE GENOMIC DNA]</scope>
    <source>
        <strain evidence="3">DSM 17935</strain>
    </source>
</reference>
<feature type="coiled-coil region" evidence="1">
    <location>
        <begin position="35"/>
        <end position="62"/>
    </location>
</feature>
<sequence>MDKATVIHRLTQIRKVENVSAVPPGAAPSGAGVAAAEAEDVQRRLEGASNEAKDDLRLLQEAGWTFGAPEQAPPGAAFDVLMDADGHLKLAGRALVAKIDPTLDRTAVEALLSRTGMNLRRELGFAPNTFLLEAQDGSALNAARTLNELQEILYAEPSLVEPIQSRED</sequence>
<protein>
    <submittedName>
        <fullName evidence="2">Uncharacterized protein</fullName>
    </submittedName>
</protein>
<name>A0ABT3HER2_9HYPH</name>
<organism evidence="2 3">
    <name type="scientific">Rhodobium gokarnense</name>
    <dbReference type="NCBI Taxonomy" id="364296"/>
    <lineage>
        <taxon>Bacteria</taxon>
        <taxon>Pseudomonadati</taxon>
        <taxon>Pseudomonadota</taxon>
        <taxon>Alphaproteobacteria</taxon>
        <taxon>Hyphomicrobiales</taxon>
        <taxon>Rhodobiaceae</taxon>
        <taxon>Rhodobium</taxon>
    </lineage>
</organism>
<proteinExistence type="predicted"/>
<accession>A0ABT3HER2</accession>
<keyword evidence="3" id="KW-1185">Reference proteome</keyword>